<dbReference type="PROSITE" id="PS50112">
    <property type="entry name" value="PAS"/>
    <property type="match status" value="1"/>
</dbReference>
<dbReference type="GO" id="GO:0005524">
    <property type="term" value="F:ATP binding"/>
    <property type="evidence" value="ECO:0007669"/>
    <property type="project" value="UniProtKB-KW"/>
</dbReference>
<feature type="domain" description="Histidine kinase" evidence="9">
    <location>
        <begin position="161"/>
        <end position="372"/>
    </location>
</feature>
<dbReference type="InterPro" id="IPR005467">
    <property type="entry name" value="His_kinase_dom"/>
</dbReference>
<dbReference type="PROSITE" id="PS50109">
    <property type="entry name" value="HIS_KIN"/>
    <property type="match status" value="1"/>
</dbReference>
<evidence type="ECO:0000256" key="2">
    <source>
        <dbReference type="ARBA" id="ARBA00004236"/>
    </source>
</evidence>
<evidence type="ECO:0000256" key="7">
    <source>
        <dbReference type="ARBA" id="ARBA00023012"/>
    </source>
</evidence>
<dbReference type="InterPro" id="IPR035965">
    <property type="entry name" value="PAS-like_dom_sf"/>
</dbReference>
<proteinExistence type="predicted"/>
<keyword evidence="4" id="KW-0597">Phosphoprotein</keyword>
<name>A0ABW3BFM4_9ACTN</name>
<gene>
    <name evidence="11" type="ORF">ACFQZU_09505</name>
</gene>
<dbReference type="SUPFAM" id="SSF55785">
    <property type="entry name" value="PYP-like sensor domain (PAS domain)"/>
    <property type="match status" value="1"/>
</dbReference>
<keyword evidence="6" id="KW-0418">Kinase</keyword>
<protein>
    <recommendedName>
        <fullName evidence="3">histidine kinase</fullName>
        <ecNumber evidence="3">2.7.13.3</ecNumber>
    </recommendedName>
</protein>
<dbReference type="Gene3D" id="3.30.450.20">
    <property type="entry name" value="PAS domain"/>
    <property type="match status" value="1"/>
</dbReference>
<dbReference type="InterPro" id="IPR000014">
    <property type="entry name" value="PAS"/>
</dbReference>
<dbReference type="InterPro" id="IPR036097">
    <property type="entry name" value="HisK_dim/P_sf"/>
</dbReference>
<keyword evidence="12" id="KW-1185">Reference proteome</keyword>
<dbReference type="PANTHER" id="PTHR43711">
    <property type="entry name" value="TWO-COMPONENT HISTIDINE KINASE"/>
    <property type="match status" value="1"/>
</dbReference>
<dbReference type="InterPro" id="IPR036890">
    <property type="entry name" value="HATPase_C_sf"/>
</dbReference>
<dbReference type="CDD" id="cd00075">
    <property type="entry name" value="HATPase"/>
    <property type="match status" value="1"/>
</dbReference>
<dbReference type="PANTHER" id="PTHR43711:SF1">
    <property type="entry name" value="HISTIDINE KINASE 1"/>
    <property type="match status" value="1"/>
</dbReference>
<accession>A0ABW3BFM4</accession>
<dbReference type="Gene3D" id="1.10.287.130">
    <property type="match status" value="1"/>
</dbReference>
<keyword evidence="11" id="KW-0067">ATP-binding</keyword>
<keyword evidence="11" id="KW-0547">Nucleotide-binding</keyword>
<evidence type="ECO:0000259" key="9">
    <source>
        <dbReference type="PROSITE" id="PS50109"/>
    </source>
</evidence>
<dbReference type="CDD" id="cd00130">
    <property type="entry name" value="PAS"/>
    <property type="match status" value="1"/>
</dbReference>
<evidence type="ECO:0000256" key="5">
    <source>
        <dbReference type="ARBA" id="ARBA00022679"/>
    </source>
</evidence>
<dbReference type="SMART" id="SM00387">
    <property type="entry name" value="HATPase_c"/>
    <property type="match status" value="1"/>
</dbReference>
<dbReference type="SMART" id="SM00388">
    <property type="entry name" value="HisKA"/>
    <property type="match status" value="1"/>
</dbReference>
<dbReference type="Proteomes" id="UP001596956">
    <property type="component" value="Unassembled WGS sequence"/>
</dbReference>
<dbReference type="Pfam" id="PF02518">
    <property type="entry name" value="HATPase_c"/>
    <property type="match status" value="1"/>
</dbReference>
<dbReference type="InterPro" id="IPR003594">
    <property type="entry name" value="HATPase_dom"/>
</dbReference>
<dbReference type="SMART" id="SM00091">
    <property type="entry name" value="PAS"/>
    <property type="match status" value="1"/>
</dbReference>
<dbReference type="InterPro" id="IPR050736">
    <property type="entry name" value="Sensor_HK_Regulatory"/>
</dbReference>
<dbReference type="Gene3D" id="3.30.565.10">
    <property type="entry name" value="Histidine kinase-like ATPase, C-terminal domain"/>
    <property type="match status" value="1"/>
</dbReference>
<feature type="region of interest" description="Disordered" evidence="8">
    <location>
        <begin position="1"/>
        <end position="30"/>
    </location>
</feature>
<evidence type="ECO:0000256" key="3">
    <source>
        <dbReference type="ARBA" id="ARBA00012438"/>
    </source>
</evidence>
<dbReference type="InterPro" id="IPR013656">
    <property type="entry name" value="PAS_4"/>
</dbReference>
<evidence type="ECO:0000313" key="11">
    <source>
        <dbReference type="EMBL" id="MFD0801553.1"/>
    </source>
</evidence>
<evidence type="ECO:0000256" key="8">
    <source>
        <dbReference type="SAM" id="MobiDB-lite"/>
    </source>
</evidence>
<dbReference type="InterPro" id="IPR004358">
    <property type="entry name" value="Sig_transdc_His_kin-like_C"/>
</dbReference>
<dbReference type="PRINTS" id="PR00344">
    <property type="entry name" value="BCTRLSENSOR"/>
</dbReference>
<dbReference type="Pfam" id="PF08448">
    <property type="entry name" value="PAS_4"/>
    <property type="match status" value="1"/>
</dbReference>
<dbReference type="EC" id="2.7.13.3" evidence="3"/>
<organism evidence="11 12">
    <name type="scientific">Streptomonospora algeriensis</name>
    <dbReference type="NCBI Taxonomy" id="995084"/>
    <lineage>
        <taxon>Bacteria</taxon>
        <taxon>Bacillati</taxon>
        <taxon>Actinomycetota</taxon>
        <taxon>Actinomycetes</taxon>
        <taxon>Streptosporangiales</taxon>
        <taxon>Nocardiopsidaceae</taxon>
        <taxon>Streptomonospora</taxon>
    </lineage>
</organism>
<evidence type="ECO:0000256" key="1">
    <source>
        <dbReference type="ARBA" id="ARBA00000085"/>
    </source>
</evidence>
<evidence type="ECO:0000259" key="10">
    <source>
        <dbReference type="PROSITE" id="PS50112"/>
    </source>
</evidence>
<reference evidence="12" key="1">
    <citation type="journal article" date="2019" name="Int. J. Syst. Evol. Microbiol.">
        <title>The Global Catalogue of Microorganisms (GCM) 10K type strain sequencing project: providing services to taxonomists for standard genome sequencing and annotation.</title>
        <authorList>
            <consortium name="The Broad Institute Genomics Platform"/>
            <consortium name="The Broad Institute Genome Sequencing Center for Infectious Disease"/>
            <person name="Wu L."/>
            <person name="Ma J."/>
        </authorList>
    </citation>
    <scope>NUCLEOTIDE SEQUENCE [LARGE SCALE GENOMIC DNA]</scope>
    <source>
        <strain evidence="12">CCUG 63369</strain>
    </source>
</reference>
<keyword evidence="7" id="KW-0902">Two-component regulatory system</keyword>
<comment type="caution">
    <text evidence="11">The sequence shown here is derived from an EMBL/GenBank/DDBJ whole genome shotgun (WGS) entry which is preliminary data.</text>
</comment>
<dbReference type="CDD" id="cd00082">
    <property type="entry name" value="HisKA"/>
    <property type="match status" value="1"/>
</dbReference>
<dbReference type="Pfam" id="PF00512">
    <property type="entry name" value="HisKA"/>
    <property type="match status" value="1"/>
</dbReference>
<dbReference type="InterPro" id="IPR003661">
    <property type="entry name" value="HisK_dim/P_dom"/>
</dbReference>
<evidence type="ECO:0000313" key="12">
    <source>
        <dbReference type="Proteomes" id="UP001596956"/>
    </source>
</evidence>
<comment type="catalytic activity">
    <reaction evidence="1">
        <text>ATP + protein L-histidine = ADP + protein N-phospho-L-histidine.</text>
        <dbReference type="EC" id="2.7.13.3"/>
    </reaction>
</comment>
<dbReference type="SUPFAM" id="SSF55874">
    <property type="entry name" value="ATPase domain of HSP90 chaperone/DNA topoisomerase II/histidine kinase"/>
    <property type="match status" value="1"/>
</dbReference>
<evidence type="ECO:0000256" key="4">
    <source>
        <dbReference type="ARBA" id="ARBA00022553"/>
    </source>
</evidence>
<keyword evidence="5" id="KW-0808">Transferase</keyword>
<dbReference type="EMBL" id="JBHTHR010000246">
    <property type="protein sequence ID" value="MFD0801553.1"/>
    <property type="molecule type" value="Genomic_DNA"/>
</dbReference>
<sequence length="376" mass="41148">MIPGGAVTSGRGEAVVGGDQPGEHSGSEPVRTVPVLSAEDLPDGLLVADRDGRIVTFNRMAQRLARVAPEDALGHDFRDVLPLHDADGRDWWKCSDPYGGLRTRTRQPERPLFLVDGREILVAARYVRDTPRGELAQLVITLRDASHRARGERRRAEFASDVSHELRTPLTSVKGFTATLLGKWDRLTDKQKMFMLETVNADADRVTRLITELLSVSRIESGRVEIRKQVVDLAELARTLVAGRVAAGEPADRFRLEVRGPLPELWLDADKIGQIMANLLENGVRHGAGTVTIVIEPYEDGAVVSVRDEGKGIAPDAVPRVFRRFWRTRRRGGTGLGLFIVKGLIEAHGGEITVGRAPSGGAEFRFTVPAGAPEFA</sequence>
<feature type="domain" description="PAS" evidence="10">
    <location>
        <begin position="39"/>
        <end position="74"/>
    </location>
</feature>
<comment type="subcellular location">
    <subcellularLocation>
        <location evidence="2">Cell membrane</location>
    </subcellularLocation>
</comment>
<evidence type="ECO:0000256" key="6">
    <source>
        <dbReference type="ARBA" id="ARBA00022777"/>
    </source>
</evidence>
<dbReference type="SUPFAM" id="SSF47384">
    <property type="entry name" value="Homodimeric domain of signal transducing histidine kinase"/>
    <property type="match status" value="1"/>
</dbReference>